<dbReference type="PANTHER" id="PTHR45740">
    <property type="entry name" value="POLY [ADP-RIBOSE] POLYMERASE"/>
    <property type="match status" value="1"/>
</dbReference>
<dbReference type="GO" id="GO:0005634">
    <property type="term" value="C:nucleus"/>
    <property type="evidence" value="ECO:0007669"/>
    <property type="project" value="UniProtKB-SubCell"/>
</dbReference>
<dbReference type="Ensembl" id="ENSMMDT00005005352.1">
    <property type="protein sequence ID" value="ENSMMDP00005005208.1"/>
    <property type="gene ID" value="ENSMMDG00005002896.1"/>
</dbReference>
<keyword evidence="8 11" id="KW-0862">Zinc</keyword>
<dbReference type="GO" id="GO:0003950">
    <property type="term" value="F:NAD+ poly-ADP-ribosyltransferase activity"/>
    <property type="evidence" value="ECO:0007669"/>
    <property type="project" value="TreeGrafter"/>
</dbReference>
<dbReference type="InterPro" id="IPR004170">
    <property type="entry name" value="WWE_dom"/>
</dbReference>
<dbReference type="Pfam" id="PF23466">
    <property type="entry name" value="WWE_4"/>
    <property type="match status" value="1"/>
</dbReference>
<reference evidence="14" key="2">
    <citation type="submission" date="2025-08" db="UniProtKB">
        <authorList>
            <consortium name="Ensembl"/>
        </authorList>
    </citation>
    <scope>IDENTIFICATION</scope>
</reference>
<dbReference type="InterPro" id="IPR037197">
    <property type="entry name" value="WWE_dom_sf"/>
</dbReference>
<evidence type="ECO:0000256" key="7">
    <source>
        <dbReference type="ARBA" id="ARBA00022771"/>
    </source>
</evidence>
<evidence type="ECO:0000256" key="5">
    <source>
        <dbReference type="ARBA" id="ARBA00022723"/>
    </source>
</evidence>
<dbReference type="InterPro" id="IPR057602">
    <property type="entry name" value="Zfn-CCCH_PARP12"/>
</dbReference>
<evidence type="ECO:0000256" key="1">
    <source>
        <dbReference type="ARBA" id="ARBA00004123"/>
    </source>
</evidence>
<evidence type="ECO:0000256" key="6">
    <source>
        <dbReference type="ARBA" id="ARBA00022737"/>
    </source>
</evidence>
<feature type="domain" description="WWE" evidence="13">
    <location>
        <begin position="305"/>
        <end position="389"/>
    </location>
</feature>
<dbReference type="InterPro" id="IPR000571">
    <property type="entry name" value="Znf_CCCH"/>
</dbReference>
<protein>
    <recommendedName>
        <fullName evidence="16">Poly (ADP-ribose) polymerase family, member 12a</fullName>
    </recommendedName>
</protein>
<dbReference type="GO" id="GO:0005737">
    <property type="term" value="C:cytoplasm"/>
    <property type="evidence" value="ECO:0007669"/>
    <property type="project" value="UniProtKB-SubCell"/>
</dbReference>
<dbReference type="Proteomes" id="UP000472263">
    <property type="component" value="Chromosome 23"/>
</dbReference>
<dbReference type="Pfam" id="PF00642">
    <property type="entry name" value="zf-CCCH"/>
    <property type="match status" value="1"/>
</dbReference>
<accession>A0A667WUD2</accession>
<keyword evidence="3" id="KW-0963">Cytoplasm</keyword>
<reference evidence="14" key="1">
    <citation type="submission" date="2019-06" db="EMBL/GenBank/DDBJ databases">
        <authorList>
            <consortium name="Wellcome Sanger Institute Data Sharing"/>
        </authorList>
    </citation>
    <scope>NUCLEOTIDE SEQUENCE [LARGE SCALE GENOMIC DNA]</scope>
</reference>
<evidence type="ECO:0000259" key="12">
    <source>
        <dbReference type="PROSITE" id="PS50103"/>
    </source>
</evidence>
<dbReference type="PROSITE" id="PS50103">
    <property type="entry name" value="ZF_C3H1"/>
    <property type="match status" value="2"/>
</dbReference>
<reference evidence="14" key="3">
    <citation type="submission" date="2025-09" db="UniProtKB">
        <authorList>
            <consortium name="Ensembl"/>
        </authorList>
    </citation>
    <scope>IDENTIFICATION</scope>
</reference>
<sequence length="425" mass="48899">MSESAVLKLICANQGSIRVAELEANGCFDDVRRIISNREKFVCCRSGGEQKVVAKTELRLCKAKVCQGCNNLHLCRKFLLGSCPGCQFSHHLTSDHNMKMLGQHGLQDLDRTELCMLLLQNDNFLLPPICFHYNNGGGPFGWCQDGDSCTKLHICEKHLQGYCQCHRAHDFHDPQPLKTLQARGVPSWLFGFLKTVYINKRVLRSHDDDLHCAFICVPLDKTEICFHFLNGDCKHGEKCPRAHNKLPYRWEVRQGQQWTALTDSEEIERDYCNPKKTYSRGVEPVCFDTMTRGLRAARRLSTASSVLHPDFVLTTKWLWYWEDEFGNWNQYASADHKVASISSAELEQRYLKDDKAVVEFTAGFQKYSLSFQDMIQTNKHYGTKRLVRRRPVFVSSADAEKAKARYHRSPLTDQIICVHSYPVYF</sequence>
<feature type="domain" description="C3H1-type" evidence="12">
    <location>
        <begin position="124"/>
        <end position="156"/>
    </location>
</feature>
<dbReference type="GO" id="GO:0008270">
    <property type="term" value="F:zinc ion binding"/>
    <property type="evidence" value="ECO:0007669"/>
    <property type="project" value="UniProtKB-KW"/>
</dbReference>
<evidence type="ECO:0008006" key="16">
    <source>
        <dbReference type="Google" id="ProtNLM"/>
    </source>
</evidence>
<organism evidence="14 15">
    <name type="scientific">Myripristis murdjan</name>
    <name type="common">pinecone soldierfish</name>
    <dbReference type="NCBI Taxonomy" id="586833"/>
    <lineage>
        <taxon>Eukaryota</taxon>
        <taxon>Metazoa</taxon>
        <taxon>Chordata</taxon>
        <taxon>Craniata</taxon>
        <taxon>Vertebrata</taxon>
        <taxon>Euteleostomi</taxon>
        <taxon>Actinopterygii</taxon>
        <taxon>Neopterygii</taxon>
        <taxon>Teleostei</taxon>
        <taxon>Neoteleostei</taxon>
        <taxon>Acanthomorphata</taxon>
        <taxon>Holocentriformes</taxon>
        <taxon>Holocentridae</taxon>
        <taxon>Myripristis</taxon>
    </lineage>
</organism>
<evidence type="ECO:0000313" key="14">
    <source>
        <dbReference type="Ensembl" id="ENSMMDP00005005208.1"/>
    </source>
</evidence>
<keyword evidence="6" id="KW-0677">Repeat</keyword>
<proteinExistence type="inferred from homology"/>
<dbReference type="Pfam" id="PF25261">
    <property type="entry name" value="zf-CCCH_PARP12"/>
    <property type="match status" value="1"/>
</dbReference>
<keyword evidence="4" id="KW-0597">Phosphoprotein</keyword>
<dbReference type="PROSITE" id="PS50918">
    <property type="entry name" value="WWE"/>
    <property type="match status" value="1"/>
</dbReference>
<keyword evidence="15" id="KW-1185">Reference proteome</keyword>
<dbReference type="PANTHER" id="PTHR45740:SF15">
    <property type="entry name" value="ZINC FINGER CCCH TYPE DOMAIN CONTAINING 1-LIKE"/>
    <property type="match status" value="1"/>
</dbReference>
<dbReference type="Gene3D" id="3.30.720.50">
    <property type="match status" value="1"/>
</dbReference>
<dbReference type="GO" id="GO:1990404">
    <property type="term" value="F:NAD+-protein mono-ADP-ribosyltransferase activity"/>
    <property type="evidence" value="ECO:0007669"/>
    <property type="project" value="TreeGrafter"/>
</dbReference>
<dbReference type="GeneTree" id="ENSGT00940000154649"/>
<evidence type="ECO:0000256" key="3">
    <source>
        <dbReference type="ARBA" id="ARBA00022490"/>
    </source>
</evidence>
<feature type="zinc finger region" description="C3H1-type" evidence="11">
    <location>
        <begin position="124"/>
        <end position="156"/>
    </location>
</feature>
<keyword evidence="7 11" id="KW-0863">Zinc-finger</keyword>
<dbReference type="Gene3D" id="4.10.1000.10">
    <property type="entry name" value="Zinc finger, CCCH-type"/>
    <property type="match status" value="1"/>
</dbReference>
<dbReference type="AlphaFoldDB" id="A0A667WUD2"/>
<dbReference type="SMART" id="SM00356">
    <property type="entry name" value="ZnF_C3H1"/>
    <property type="match status" value="3"/>
</dbReference>
<dbReference type="SUPFAM" id="SSF117839">
    <property type="entry name" value="WWE domain"/>
    <property type="match status" value="1"/>
</dbReference>
<evidence type="ECO:0000256" key="8">
    <source>
        <dbReference type="ARBA" id="ARBA00022833"/>
    </source>
</evidence>
<dbReference type="InterPro" id="IPR051712">
    <property type="entry name" value="ARTD-AVP"/>
</dbReference>
<dbReference type="Pfam" id="PF02825">
    <property type="entry name" value="WWE"/>
    <property type="match status" value="1"/>
</dbReference>
<evidence type="ECO:0000256" key="4">
    <source>
        <dbReference type="ARBA" id="ARBA00022553"/>
    </source>
</evidence>
<evidence type="ECO:0000256" key="9">
    <source>
        <dbReference type="ARBA" id="ARBA00023242"/>
    </source>
</evidence>
<keyword evidence="9" id="KW-0539">Nucleus</keyword>
<dbReference type="InParanoid" id="A0A667WUD2"/>
<evidence type="ECO:0000313" key="15">
    <source>
        <dbReference type="Proteomes" id="UP000472263"/>
    </source>
</evidence>
<evidence type="ECO:0000259" key="13">
    <source>
        <dbReference type="PROSITE" id="PS50918"/>
    </source>
</evidence>
<evidence type="ECO:0000256" key="2">
    <source>
        <dbReference type="ARBA" id="ARBA00004496"/>
    </source>
</evidence>
<name>A0A667WUD2_9TELE</name>
<keyword evidence="5 11" id="KW-0479">Metal-binding</keyword>
<comment type="subcellular location">
    <subcellularLocation>
        <location evidence="2">Cytoplasm</location>
    </subcellularLocation>
    <subcellularLocation>
        <location evidence="1">Nucleus</location>
    </subcellularLocation>
</comment>
<feature type="domain" description="C3H1-type" evidence="12">
    <location>
        <begin position="219"/>
        <end position="246"/>
    </location>
</feature>
<feature type="zinc finger region" description="C3H1-type" evidence="11">
    <location>
        <begin position="219"/>
        <end position="246"/>
    </location>
</feature>
<comment type="similarity">
    <text evidence="10">Belongs to the ARTD/PARP family.</text>
</comment>
<evidence type="ECO:0000256" key="10">
    <source>
        <dbReference type="ARBA" id="ARBA00024347"/>
    </source>
</evidence>
<evidence type="ECO:0000256" key="11">
    <source>
        <dbReference type="PROSITE-ProRule" id="PRU00723"/>
    </source>
</evidence>